<accession>A0AAN2TRI2</accession>
<keyword evidence="2" id="KW-1185">Reference proteome</keyword>
<dbReference type="Proteomes" id="UP000182110">
    <property type="component" value="Unassembled WGS sequence"/>
</dbReference>
<proteinExistence type="predicted"/>
<gene>
    <name evidence="1" type="ORF">BN1180_01086</name>
</gene>
<reference evidence="1 2" key="1">
    <citation type="journal article" date="2014" name="Genome Announc.">
        <title>Genome Sequence of Bacillus simplex Strain P558, Isolated from a Human Fecal Sample.</title>
        <authorList>
            <person name="Croce O."/>
            <person name="Hugon P."/>
            <person name="Lagier J.C."/>
            <person name="Bibi F."/>
            <person name="Robert C."/>
            <person name="Azhar E.I."/>
            <person name="Raoult D."/>
            <person name="Fournier P.E."/>
        </authorList>
    </citation>
    <scope>NUCLEOTIDE SEQUENCE [LARGE SCALE GENOMIC DNA]</scope>
    <source>
        <strain evidence="1 2">P558</strain>
    </source>
</reference>
<dbReference type="EMBL" id="CCXW01000001">
    <property type="protein sequence ID" value="CEG30953.1"/>
    <property type="molecule type" value="Genomic_DNA"/>
</dbReference>
<protein>
    <submittedName>
        <fullName evidence="1">Transcriptional regulator</fullName>
    </submittedName>
</protein>
<comment type="caution">
    <text evidence="1">The sequence shown here is derived from an EMBL/GenBank/DDBJ whole genome shotgun (WGS) entry which is preliminary data.</text>
</comment>
<dbReference type="Gene3D" id="3.30.70.270">
    <property type="match status" value="1"/>
</dbReference>
<dbReference type="AlphaFoldDB" id="A0AAN2TRI2"/>
<name>A0AAN2TRI2_9BACI</name>
<evidence type="ECO:0000313" key="1">
    <source>
        <dbReference type="EMBL" id="CEG30953.1"/>
    </source>
</evidence>
<sequence>MNLLQMVKEVDYWMYKIGLVGLKTSIEQILAAAEEYKHELEFISLPYVRTEEVENIVKEHDSHVHAWLFSGPLPYEIAGKTLRTDKIMVHVPATESGFYKSFLEMIYEQGKIIEHLSIDTMSSNNISEEALSQLNIKTQKIYTKVFETDVDTDELVHFHLDLWNSGKTEGAFSCFPSVCEALRELGIPAYRMSMSKMEVRQTLRILSEKVKASYFKDTQIGVEIIEVEYFNKVAEEMKTPYHLQYLELRLKEMLIQLGEKINGSFSEKGNGRYMIFSSRGAIEREIITLEETIEKLAFEADTTVAVGIGFGETAYSAEINAFRAIQHSKEMKKREIVIIQDDGKIIESPGKKKELQYDTRTHNKPLIEKLKNGNISVKTYKKISALVQRMGWIDFTTKDLATHLEMTERNVRRIVADMCEVDLAQCVGEEANATRGRPSKIYQLL</sequence>
<organism evidence="1 2">
    <name type="scientific">Peribacillus simplex</name>
    <dbReference type="NCBI Taxonomy" id="1478"/>
    <lineage>
        <taxon>Bacteria</taxon>
        <taxon>Bacillati</taxon>
        <taxon>Bacillota</taxon>
        <taxon>Bacilli</taxon>
        <taxon>Bacillales</taxon>
        <taxon>Bacillaceae</taxon>
        <taxon>Peribacillus</taxon>
    </lineage>
</organism>
<evidence type="ECO:0000313" key="2">
    <source>
        <dbReference type="Proteomes" id="UP000182110"/>
    </source>
</evidence>
<dbReference type="InterPro" id="IPR043128">
    <property type="entry name" value="Rev_trsase/Diguanyl_cyclase"/>
</dbReference>